<sequence>MQARLQGAAGRRGPGRTGAGKTGGLALRAKPPAGLAPELAQALAQAQAALQARPNDIPTLVAYAQAADRAGLRAQAVAAYRRCLEINPHLHAIRHLAHALSGEGMLPRAPDDYLRWVFDEAAPVFERELRALKYQGPEMALAAFHAVAGSDAPPQRIIDQGCGTGLNAEVFARHIGMIDGIDVAARMLDQARARKVYDRLLLGEIADVLNRSDRQYSLALSTDVLIYIGEIEPCFTATWRVLEPDGLFVVTVEMSADEPVRLMPSGRYRQSDAHIREVAARTGFRVEHAAFAPLRIERGQEEPGGAYALRKVAGGAPAEPKEGAAS</sequence>
<feature type="domain" description="Methyltransferase type 11" evidence="2">
    <location>
        <begin position="159"/>
        <end position="250"/>
    </location>
</feature>
<reference evidence="4" key="1">
    <citation type="journal article" date="2019" name="Int. J. Syst. Evol. Microbiol.">
        <title>The Global Catalogue of Microorganisms (GCM) 10K type strain sequencing project: providing services to taxonomists for standard genome sequencing and annotation.</title>
        <authorList>
            <consortium name="The Broad Institute Genomics Platform"/>
            <consortium name="The Broad Institute Genome Sequencing Center for Infectious Disease"/>
            <person name="Wu L."/>
            <person name="Ma J."/>
        </authorList>
    </citation>
    <scope>NUCLEOTIDE SEQUENCE [LARGE SCALE GENOMIC DNA]</scope>
    <source>
        <strain evidence="4">KCTC 42964</strain>
    </source>
</reference>
<dbReference type="RefSeq" id="WP_379904995.1">
    <property type="nucleotide sequence ID" value="NZ_JBHRTR010000036.1"/>
</dbReference>
<dbReference type="EMBL" id="JBHRTR010000036">
    <property type="protein sequence ID" value="MFC3230127.1"/>
    <property type="molecule type" value="Genomic_DNA"/>
</dbReference>
<accession>A0ABV7L670</accession>
<keyword evidence="4" id="KW-1185">Reference proteome</keyword>
<dbReference type="Gene3D" id="3.40.50.150">
    <property type="entry name" value="Vaccinia Virus protein VP39"/>
    <property type="match status" value="1"/>
</dbReference>
<dbReference type="Gene3D" id="1.25.40.10">
    <property type="entry name" value="Tetratricopeptide repeat domain"/>
    <property type="match status" value="1"/>
</dbReference>
<organism evidence="3 4">
    <name type="scientific">Marinibaculum pumilum</name>
    <dbReference type="NCBI Taxonomy" id="1766165"/>
    <lineage>
        <taxon>Bacteria</taxon>
        <taxon>Pseudomonadati</taxon>
        <taxon>Pseudomonadota</taxon>
        <taxon>Alphaproteobacteria</taxon>
        <taxon>Rhodospirillales</taxon>
        <taxon>Rhodospirillaceae</taxon>
        <taxon>Marinibaculum</taxon>
    </lineage>
</organism>
<gene>
    <name evidence="3" type="ORF">ACFOGJ_22955</name>
</gene>
<comment type="caution">
    <text evidence="3">The sequence shown here is derived from an EMBL/GenBank/DDBJ whole genome shotgun (WGS) entry which is preliminary data.</text>
</comment>
<dbReference type="GO" id="GO:0008168">
    <property type="term" value="F:methyltransferase activity"/>
    <property type="evidence" value="ECO:0007669"/>
    <property type="project" value="UniProtKB-KW"/>
</dbReference>
<proteinExistence type="predicted"/>
<evidence type="ECO:0000256" key="1">
    <source>
        <dbReference type="SAM" id="MobiDB-lite"/>
    </source>
</evidence>
<name>A0ABV7L670_9PROT</name>
<dbReference type="PANTHER" id="PTHR43464:SF94">
    <property type="entry name" value="MALONYL-[ACYL-CARRIER PROTEIN] O-METHYLTRANSFERASE"/>
    <property type="match status" value="1"/>
</dbReference>
<evidence type="ECO:0000313" key="4">
    <source>
        <dbReference type="Proteomes" id="UP001595528"/>
    </source>
</evidence>
<dbReference type="GO" id="GO:0032259">
    <property type="term" value="P:methylation"/>
    <property type="evidence" value="ECO:0007669"/>
    <property type="project" value="UniProtKB-KW"/>
</dbReference>
<dbReference type="InterPro" id="IPR029063">
    <property type="entry name" value="SAM-dependent_MTases_sf"/>
</dbReference>
<dbReference type="PANTHER" id="PTHR43464">
    <property type="entry name" value="METHYLTRANSFERASE"/>
    <property type="match status" value="1"/>
</dbReference>
<feature type="region of interest" description="Disordered" evidence="1">
    <location>
        <begin position="1"/>
        <end position="24"/>
    </location>
</feature>
<dbReference type="CDD" id="cd02440">
    <property type="entry name" value="AdoMet_MTases"/>
    <property type="match status" value="1"/>
</dbReference>
<dbReference type="SUPFAM" id="SSF53335">
    <property type="entry name" value="S-adenosyl-L-methionine-dependent methyltransferases"/>
    <property type="match status" value="1"/>
</dbReference>
<protein>
    <submittedName>
        <fullName evidence="3">Methyltransferase domain-containing protein</fullName>
    </submittedName>
</protein>
<evidence type="ECO:0000259" key="2">
    <source>
        <dbReference type="Pfam" id="PF08241"/>
    </source>
</evidence>
<dbReference type="Pfam" id="PF08241">
    <property type="entry name" value="Methyltransf_11"/>
    <property type="match status" value="1"/>
</dbReference>
<dbReference type="InterPro" id="IPR013216">
    <property type="entry name" value="Methyltransf_11"/>
</dbReference>
<feature type="compositionally biased region" description="Gly residues" evidence="1">
    <location>
        <begin position="10"/>
        <end position="23"/>
    </location>
</feature>
<keyword evidence="3" id="KW-0808">Transferase</keyword>
<dbReference type="SUPFAM" id="SSF48452">
    <property type="entry name" value="TPR-like"/>
    <property type="match status" value="1"/>
</dbReference>
<evidence type="ECO:0000313" key="3">
    <source>
        <dbReference type="EMBL" id="MFC3230127.1"/>
    </source>
</evidence>
<dbReference type="Proteomes" id="UP001595528">
    <property type="component" value="Unassembled WGS sequence"/>
</dbReference>
<keyword evidence="3" id="KW-0489">Methyltransferase</keyword>
<dbReference type="InterPro" id="IPR011990">
    <property type="entry name" value="TPR-like_helical_dom_sf"/>
</dbReference>